<sequence>MSNDVYVAVILIFGIVLTAACYAVRRLETRPARIASVLAAFAVLIGALVPVVRILAESAAPPAEVVAPAAPATSVLPTESPGSGSAALPPAAGK</sequence>
<keyword evidence="2" id="KW-0812">Transmembrane</keyword>
<proteinExistence type="predicted"/>
<evidence type="ECO:0000313" key="3">
    <source>
        <dbReference type="EMBL" id="MER7178573.1"/>
    </source>
</evidence>
<comment type="caution">
    <text evidence="3">The sequence shown here is derived from an EMBL/GenBank/DDBJ whole genome shotgun (WGS) entry which is preliminary data.</text>
</comment>
<evidence type="ECO:0000313" key="4">
    <source>
        <dbReference type="Proteomes" id="UP001474181"/>
    </source>
</evidence>
<keyword evidence="2" id="KW-0472">Membrane</keyword>
<keyword evidence="4" id="KW-1185">Reference proteome</keyword>
<reference evidence="3 4" key="1">
    <citation type="submission" date="2024-06" db="EMBL/GenBank/DDBJ databases">
        <title>The Natural Products Discovery Center: Release of the First 8490 Sequenced Strains for Exploring Actinobacteria Biosynthetic Diversity.</title>
        <authorList>
            <person name="Kalkreuter E."/>
            <person name="Kautsar S.A."/>
            <person name="Yang D."/>
            <person name="Bader C.D."/>
            <person name="Teijaro C.N."/>
            <person name="Fluegel L."/>
            <person name="Davis C.M."/>
            <person name="Simpson J.R."/>
            <person name="Lauterbach L."/>
            <person name="Steele A.D."/>
            <person name="Gui C."/>
            <person name="Meng S."/>
            <person name="Li G."/>
            <person name="Viehrig K."/>
            <person name="Ye F."/>
            <person name="Su P."/>
            <person name="Kiefer A.F."/>
            <person name="Nichols A."/>
            <person name="Cepeda A.J."/>
            <person name="Yan W."/>
            <person name="Fan B."/>
            <person name="Jiang Y."/>
            <person name="Adhikari A."/>
            <person name="Zheng C.-J."/>
            <person name="Schuster L."/>
            <person name="Cowan T.M."/>
            <person name="Smanski M.J."/>
            <person name="Chevrette M.G."/>
            <person name="De Carvalho L.P.S."/>
            <person name="Shen B."/>
        </authorList>
    </citation>
    <scope>NUCLEOTIDE SEQUENCE [LARGE SCALE GENOMIC DNA]</scope>
    <source>
        <strain evidence="3 4">NPDC000234</strain>
    </source>
</reference>
<evidence type="ECO:0000256" key="2">
    <source>
        <dbReference type="SAM" id="Phobius"/>
    </source>
</evidence>
<protein>
    <submittedName>
        <fullName evidence="3">Uncharacterized protein</fullName>
    </submittedName>
</protein>
<dbReference type="EMBL" id="JBEPEK010000014">
    <property type="protein sequence ID" value="MER7178573.1"/>
    <property type="molecule type" value="Genomic_DNA"/>
</dbReference>
<feature type="region of interest" description="Disordered" evidence="1">
    <location>
        <begin position="74"/>
        <end position="94"/>
    </location>
</feature>
<dbReference type="Proteomes" id="UP001474181">
    <property type="component" value="Unassembled WGS sequence"/>
</dbReference>
<evidence type="ECO:0000256" key="1">
    <source>
        <dbReference type="SAM" id="MobiDB-lite"/>
    </source>
</evidence>
<name>A0ABV1WQ88_9ACTN</name>
<feature type="transmembrane region" description="Helical" evidence="2">
    <location>
        <begin position="6"/>
        <end position="24"/>
    </location>
</feature>
<keyword evidence="2" id="KW-1133">Transmembrane helix</keyword>
<accession>A0ABV1WQ88</accession>
<organism evidence="3 4">
    <name type="scientific">Streptomyces hyaluromycini</name>
    <dbReference type="NCBI Taxonomy" id="1377993"/>
    <lineage>
        <taxon>Bacteria</taxon>
        <taxon>Bacillati</taxon>
        <taxon>Actinomycetota</taxon>
        <taxon>Actinomycetes</taxon>
        <taxon>Kitasatosporales</taxon>
        <taxon>Streptomycetaceae</taxon>
        <taxon>Streptomyces</taxon>
    </lineage>
</organism>
<gene>
    <name evidence="3" type="ORF">ABT404_03630</name>
</gene>
<dbReference type="RefSeq" id="WP_350777050.1">
    <property type="nucleotide sequence ID" value="NZ_JBEPEK010000014.1"/>
</dbReference>
<feature type="transmembrane region" description="Helical" evidence="2">
    <location>
        <begin position="36"/>
        <end position="56"/>
    </location>
</feature>